<keyword evidence="3" id="KW-1185">Reference proteome</keyword>
<name>A0A6P6AA79_DURZI</name>
<reference evidence="4 5" key="1">
    <citation type="submission" date="2025-04" db="UniProtKB">
        <authorList>
            <consortium name="RefSeq"/>
        </authorList>
    </citation>
    <scope>IDENTIFICATION</scope>
    <source>
        <tissue evidence="4 5">Fruit stalk</tissue>
    </source>
</reference>
<feature type="coiled-coil region" evidence="1">
    <location>
        <begin position="64"/>
        <end position="108"/>
    </location>
</feature>
<accession>A0A6P6AA79</accession>
<dbReference type="GeneID" id="111307783"/>
<proteinExistence type="predicted"/>
<organism evidence="3 4">
    <name type="scientific">Durio zibethinus</name>
    <name type="common">Durian</name>
    <dbReference type="NCBI Taxonomy" id="66656"/>
    <lineage>
        <taxon>Eukaryota</taxon>
        <taxon>Viridiplantae</taxon>
        <taxon>Streptophyta</taxon>
        <taxon>Embryophyta</taxon>
        <taxon>Tracheophyta</taxon>
        <taxon>Spermatophyta</taxon>
        <taxon>Magnoliopsida</taxon>
        <taxon>eudicotyledons</taxon>
        <taxon>Gunneridae</taxon>
        <taxon>Pentapetalae</taxon>
        <taxon>rosids</taxon>
        <taxon>malvids</taxon>
        <taxon>Malvales</taxon>
        <taxon>Malvaceae</taxon>
        <taxon>Helicteroideae</taxon>
        <taxon>Durio</taxon>
    </lineage>
</organism>
<evidence type="ECO:0000256" key="1">
    <source>
        <dbReference type="SAM" id="Coils"/>
    </source>
</evidence>
<feature type="region of interest" description="Disordered" evidence="2">
    <location>
        <begin position="1"/>
        <end position="32"/>
    </location>
</feature>
<dbReference type="RefSeq" id="XP_022761747.1">
    <property type="nucleotide sequence ID" value="XM_022906012.1"/>
</dbReference>
<evidence type="ECO:0000313" key="4">
    <source>
        <dbReference type="RefSeq" id="XP_022761738.1"/>
    </source>
</evidence>
<feature type="compositionally biased region" description="Basic residues" evidence="2">
    <location>
        <begin position="15"/>
        <end position="27"/>
    </location>
</feature>
<evidence type="ECO:0000313" key="3">
    <source>
        <dbReference type="Proteomes" id="UP000515121"/>
    </source>
</evidence>
<dbReference type="OrthoDB" id="953454at2759"/>
<protein>
    <submittedName>
        <fullName evidence="4 5">Uncharacterized protein LOC111307783</fullName>
    </submittedName>
</protein>
<sequence length="160" mass="18486">MVSSRATEAAVTKATNKHKQTGNKRVKTRAEKDAHNAICVNSRLKKKMRYKELEKVETEYFKILAESEEMRTENQRMNMELNEKNSKLQCMENEMQRLKRALEEQAQEWFTSHSYEQGSDYTNITASYAGSSFVANHDFPSLFDAPNNNLLSHELAADDK</sequence>
<evidence type="ECO:0000256" key="2">
    <source>
        <dbReference type="SAM" id="MobiDB-lite"/>
    </source>
</evidence>
<keyword evidence="1" id="KW-0175">Coiled coil</keyword>
<evidence type="ECO:0000313" key="5">
    <source>
        <dbReference type="RefSeq" id="XP_022761747.1"/>
    </source>
</evidence>
<dbReference type="Proteomes" id="UP000515121">
    <property type="component" value="Unplaced"/>
</dbReference>
<dbReference type="AlphaFoldDB" id="A0A6P6AA79"/>
<gene>
    <name evidence="4 5" type="primary">LOC111307783</name>
</gene>
<dbReference type="RefSeq" id="XP_022761738.1">
    <property type="nucleotide sequence ID" value="XM_022906003.1"/>
</dbReference>
<dbReference type="KEGG" id="dzi:111307783"/>